<reference evidence="4" key="1">
    <citation type="journal article" date="2013" name="Mol. Plant Microbe Interact.">
        <title>Global aspects of pacC regulation of pathogenicity genes in Colletotrichum gloeosporioides as revealed by transcriptome analysis.</title>
        <authorList>
            <person name="Alkan N."/>
            <person name="Meng X."/>
            <person name="Friedlander G."/>
            <person name="Reuveni E."/>
            <person name="Sukno S."/>
            <person name="Sherman A."/>
            <person name="Thon M."/>
            <person name="Fluhr R."/>
            <person name="Prusky D."/>
        </authorList>
    </citation>
    <scope>NUCLEOTIDE SEQUENCE [LARGE SCALE GENOMIC DNA]</scope>
    <source>
        <strain evidence="4">Cg-14</strain>
    </source>
</reference>
<evidence type="ECO:0000256" key="1">
    <source>
        <dbReference type="SAM" id="SignalP"/>
    </source>
</evidence>
<accession>T0KH85</accession>
<sequence>MKVLALVIVNSLIAGLAVARDCPTESDCMQKSCRDFAINKHAMLPMEEKDDSKALLEAICKDSRGKEVYTWLNLKECITANNDKLYWQYQGNFKCSSCYVTDRKSSDPVEMRCKCWWNLNEETTFNLSEGIWVDDGVIGCFKTNGHKAPIGK</sequence>
<evidence type="ECO:0000313" key="3">
    <source>
        <dbReference type="EMBL" id="EQB51504.1"/>
    </source>
</evidence>
<dbReference type="SUPFAM" id="SSF51322">
    <property type="entry name" value="Cyanovirin-N"/>
    <property type="match status" value="1"/>
</dbReference>
<dbReference type="HOGENOM" id="CLU_123980_0_0_1"/>
<keyword evidence="1" id="KW-0732">Signal</keyword>
<organism evidence="3 4">
    <name type="scientific">Colletotrichum gloeosporioides (strain Cg-14)</name>
    <name type="common">Anthracnose fungus</name>
    <name type="synonym">Glomerella cingulata</name>
    <dbReference type="NCBI Taxonomy" id="1237896"/>
    <lineage>
        <taxon>Eukaryota</taxon>
        <taxon>Fungi</taxon>
        <taxon>Dikarya</taxon>
        <taxon>Ascomycota</taxon>
        <taxon>Pezizomycotina</taxon>
        <taxon>Sordariomycetes</taxon>
        <taxon>Hypocreomycetidae</taxon>
        <taxon>Glomerellales</taxon>
        <taxon>Glomerellaceae</taxon>
        <taxon>Colletotrichum</taxon>
        <taxon>Colletotrichum gloeosporioides species complex</taxon>
    </lineage>
</organism>
<proteinExistence type="predicted"/>
<feature type="signal peptide" evidence="1">
    <location>
        <begin position="1"/>
        <end position="19"/>
    </location>
</feature>
<dbReference type="InterPro" id="IPR011058">
    <property type="entry name" value="Cyanovirin-N"/>
</dbReference>
<protein>
    <recommendedName>
        <fullName evidence="2">Cyanovirin-N domain-containing protein</fullName>
    </recommendedName>
</protein>
<evidence type="ECO:0000259" key="2">
    <source>
        <dbReference type="Pfam" id="PF08881"/>
    </source>
</evidence>
<gene>
    <name evidence="3" type="ORF">CGLO_08950</name>
</gene>
<evidence type="ECO:0000313" key="4">
    <source>
        <dbReference type="Proteomes" id="UP000015530"/>
    </source>
</evidence>
<dbReference type="Gene3D" id="2.30.60.10">
    <property type="entry name" value="Cyanovirin-N"/>
    <property type="match status" value="1"/>
</dbReference>
<dbReference type="OMA" id="SEGIWVY"/>
<comment type="caution">
    <text evidence="3">The sequence shown here is derived from an EMBL/GenBank/DDBJ whole genome shotgun (WGS) entry which is preliminary data.</text>
</comment>
<feature type="domain" description="Cyanovirin-N" evidence="2">
    <location>
        <begin position="32"/>
        <end position="137"/>
    </location>
</feature>
<dbReference type="Proteomes" id="UP000015530">
    <property type="component" value="Unassembled WGS sequence"/>
</dbReference>
<dbReference type="AlphaFoldDB" id="T0KH85"/>
<dbReference type="EMBL" id="AMYD01001809">
    <property type="protein sequence ID" value="EQB51504.1"/>
    <property type="molecule type" value="Genomic_DNA"/>
</dbReference>
<feature type="chain" id="PRO_5004566540" description="Cyanovirin-N domain-containing protein" evidence="1">
    <location>
        <begin position="20"/>
        <end position="152"/>
    </location>
</feature>
<dbReference type="OrthoDB" id="2947935at2759"/>
<name>T0KH85_COLGC</name>
<dbReference type="Pfam" id="PF08881">
    <property type="entry name" value="CVNH"/>
    <property type="match status" value="1"/>
</dbReference>
<dbReference type="InterPro" id="IPR036673">
    <property type="entry name" value="Cyanovirin-N_sf"/>
</dbReference>